<evidence type="ECO:0000256" key="1">
    <source>
        <dbReference type="SAM" id="MobiDB-lite"/>
    </source>
</evidence>
<keyword evidence="3" id="KW-1185">Reference proteome</keyword>
<organism evidence="2 3">
    <name type="scientific">Mycena maculata</name>
    <dbReference type="NCBI Taxonomy" id="230809"/>
    <lineage>
        <taxon>Eukaryota</taxon>
        <taxon>Fungi</taxon>
        <taxon>Dikarya</taxon>
        <taxon>Basidiomycota</taxon>
        <taxon>Agaricomycotina</taxon>
        <taxon>Agaricomycetes</taxon>
        <taxon>Agaricomycetidae</taxon>
        <taxon>Agaricales</taxon>
        <taxon>Marasmiineae</taxon>
        <taxon>Mycenaceae</taxon>
        <taxon>Mycena</taxon>
    </lineage>
</organism>
<comment type="caution">
    <text evidence="2">The sequence shown here is derived from an EMBL/GenBank/DDBJ whole genome shotgun (WGS) entry which is preliminary data.</text>
</comment>
<proteinExistence type="predicted"/>
<feature type="compositionally biased region" description="Acidic residues" evidence="1">
    <location>
        <begin position="11"/>
        <end position="24"/>
    </location>
</feature>
<evidence type="ECO:0000313" key="2">
    <source>
        <dbReference type="EMBL" id="KAJ7762033.1"/>
    </source>
</evidence>
<accession>A0AAD7NIX8</accession>
<name>A0AAD7NIX8_9AGAR</name>
<feature type="region of interest" description="Disordered" evidence="1">
    <location>
        <begin position="1"/>
        <end position="88"/>
    </location>
</feature>
<evidence type="ECO:0000313" key="3">
    <source>
        <dbReference type="Proteomes" id="UP001215280"/>
    </source>
</evidence>
<dbReference type="AlphaFoldDB" id="A0AAD7NIX8"/>
<dbReference type="EMBL" id="JARJLG010000044">
    <property type="protein sequence ID" value="KAJ7762033.1"/>
    <property type="molecule type" value="Genomic_DNA"/>
</dbReference>
<feature type="compositionally biased region" description="Basic and acidic residues" evidence="1">
    <location>
        <begin position="1"/>
        <end position="10"/>
    </location>
</feature>
<gene>
    <name evidence="2" type="ORF">DFH07DRAFT_771320</name>
</gene>
<protein>
    <submittedName>
        <fullName evidence="2">Uncharacterized protein</fullName>
    </submittedName>
</protein>
<dbReference type="Proteomes" id="UP001215280">
    <property type="component" value="Unassembled WGS sequence"/>
</dbReference>
<reference evidence="2" key="1">
    <citation type="submission" date="2023-03" db="EMBL/GenBank/DDBJ databases">
        <title>Massive genome expansion in bonnet fungi (Mycena s.s.) driven by repeated elements and novel gene families across ecological guilds.</title>
        <authorList>
            <consortium name="Lawrence Berkeley National Laboratory"/>
            <person name="Harder C.B."/>
            <person name="Miyauchi S."/>
            <person name="Viragh M."/>
            <person name="Kuo A."/>
            <person name="Thoen E."/>
            <person name="Andreopoulos B."/>
            <person name="Lu D."/>
            <person name="Skrede I."/>
            <person name="Drula E."/>
            <person name="Henrissat B."/>
            <person name="Morin E."/>
            <person name="Kohler A."/>
            <person name="Barry K."/>
            <person name="LaButti K."/>
            <person name="Morin E."/>
            <person name="Salamov A."/>
            <person name="Lipzen A."/>
            <person name="Mereny Z."/>
            <person name="Hegedus B."/>
            <person name="Baldrian P."/>
            <person name="Stursova M."/>
            <person name="Weitz H."/>
            <person name="Taylor A."/>
            <person name="Grigoriev I.V."/>
            <person name="Nagy L.G."/>
            <person name="Martin F."/>
            <person name="Kauserud H."/>
        </authorList>
    </citation>
    <scope>NUCLEOTIDE SEQUENCE</scope>
    <source>
        <strain evidence="2">CBHHK188m</strain>
    </source>
</reference>
<sequence>MCGRRGGDGEERGDEGAAEDAEEGAAERSESAEGGGESIVKGSSAESPDYDFHTGRDGCLATMRVTTAGHRGKGSQWGDAEGMGVGGRTREETQWCRIVAELGHDPVISLFQNPKFSVQNVAF</sequence>